<keyword evidence="1 4" id="KW-0328">Glycosyltransferase</keyword>
<name>A0A174CW52_9BACE</name>
<dbReference type="PANTHER" id="PTHR12526">
    <property type="entry name" value="GLYCOSYLTRANSFERASE"/>
    <property type="match status" value="1"/>
</dbReference>
<feature type="domain" description="Glycosyl transferase family 1" evidence="3">
    <location>
        <begin position="214"/>
        <end position="366"/>
    </location>
</feature>
<proteinExistence type="predicted"/>
<accession>A0A174CW52</accession>
<dbReference type="PANTHER" id="PTHR12526:SF629">
    <property type="entry name" value="TEICHURONIC ACID BIOSYNTHESIS GLYCOSYLTRANSFERASE TUAH-RELATED"/>
    <property type="match status" value="1"/>
</dbReference>
<dbReference type="InterPro" id="IPR001296">
    <property type="entry name" value="Glyco_trans_1"/>
</dbReference>
<dbReference type="SUPFAM" id="SSF53756">
    <property type="entry name" value="UDP-Glycosyltransferase/glycogen phosphorylase"/>
    <property type="match status" value="1"/>
</dbReference>
<reference evidence="4 5" key="1">
    <citation type="submission" date="2015-09" db="EMBL/GenBank/DDBJ databases">
        <authorList>
            <consortium name="Pathogen Informatics"/>
        </authorList>
    </citation>
    <scope>NUCLEOTIDE SEQUENCE [LARGE SCALE GENOMIC DNA]</scope>
    <source>
        <strain evidence="4 5">2789STDY5608840</strain>
    </source>
</reference>
<dbReference type="EC" id="2.4.1.57" evidence="4"/>
<evidence type="ECO:0000256" key="1">
    <source>
        <dbReference type="ARBA" id="ARBA00022676"/>
    </source>
</evidence>
<gene>
    <name evidence="4" type="primary">pimB_2</name>
    <name evidence="4" type="ORF">ERS852397_01494</name>
</gene>
<dbReference type="Pfam" id="PF00534">
    <property type="entry name" value="Glycos_transf_1"/>
    <property type="match status" value="1"/>
</dbReference>
<sequence length="391" mass="44165">MNLYFFTESRFDRVNGEIWTSQGFSMALWQRYLGKFDHVYVAARLQNVSEHSSDNLFKLEDKRVSVIGLPYYIGLVPYLKAKGSIKKIINSFIHPGDAYICRVPGNIGTIAAECLKKKGIPYGLEVVGDPWESLSPQAFESPFARIFQVVAKRQLQKITHNASAALYVTNHILQDKYPVKEGVFTTGASNVILRDDCYSAEPHKVVDREKNAQVRMLAVGTLAQLYKAPDVILKALAIVKSKGYNPFLTWFGDGRYRQPMIKMAEELGLKDNVSFVGAVKQDVIRKEFEQTDLFVHASRAEGLPRAVIEAMAYGLPCIGSSVAGIPELLSPEAIVKPNDVDRLAEKMLRFVENKQFAQSEANKNWDESKKYHNDILTERRLSFYDELIKQS</sequence>
<evidence type="ECO:0000259" key="3">
    <source>
        <dbReference type="Pfam" id="PF00534"/>
    </source>
</evidence>
<dbReference type="Gene3D" id="3.40.50.2000">
    <property type="entry name" value="Glycogen Phosphorylase B"/>
    <property type="match status" value="2"/>
</dbReference>
<dbReference type="STRING" id="338188.ERS852397_01494"/>
<protein>
    <submittedName>
        <fullName evidence="4">Group 1 glycosyl transferase</fullName>
        <ecNumber evidence="4">2.4.1.57</ecNumber>
    </submittedName>
</protein>
<dbReference type="RefSeq" id="WP_055278794.1">
    <property type="nucleotide sequence ID" value="NZ_CABIXA010000006.1"/>
</dbReference>
<evidence type="ECO:0000313" key="4">
    <source>
        <dbReference type="EMBL" id="CUO16048.1"/>
    </source>
</evidence>
<dbReference type="Proteomes" id="UP000095517">
    <property type="component" value="Unassembled WGS sequence"/>
</dbReference>
<dbReference type="CDD" id="cd03801">
    <property type="entry name" value="GT4_PimA-like"/>
    <property type="match status" value="1"/>
</dbReference>
<dbReference type="EMBL" id="CYZH01000006">
    <property type="protein sequence ID" value="CUO16048.1"/>
    <property type="molecule type" value="Genomic_DNA"/>
</dbReference>
<dbReference type="GO" id="GO:0016757">
    <property type="term" value="F:glycosyltransferase activity"/>
    <property type="evidence" value="ECO:0007669"/>
    <property type="project" value="UniProtKB-KW"/>
</dbReference>
<evidence type="ECO:0000313" key="5">
    <source>
        <dbReference type="Proteomes" id="UP000095517"/>
    </source>
</evidence>
<dbReference type="AlphaFoldDB" id="A0A174CW52"/>
<evidence type="ECO:0000256" key="2">
    <source>
        <dbReference type="ARBA" id="ARBA00022679"/>
    </source>
</evidence>
<keyword evidence="2 4" id="KW-0808">Transferase</keyword>
<organism evidence="4 5">
    <name type="scientific">Bacteroides finegoldii</name>
    <dbReference type="NCBI Taxonomy" id="338188"/>
    <lineage>
        <taxon>Bacteria</taxon>
        <taxon>Pseudomonadati</taxon>
        <taxon>Bacteroidota</taxon>
        <taxon>Bacteroidia</taxon>
        <taxon>Bacteroidales</taxon>
        <taxon>Bacteroidaceae</taxon>
        <taxon>Bacteroides</taxon>
    </lineage>
</organism>